<organism evidence="2 3">
    <name type="scientific">Haloarcula rubra</name>
    <dbReference type="NCBI Taxonomy" id="2487747"/>
    <lineage>
        <taxon>Archaea</taxon>
        <taxon>Methanobacteriati</taxon>
        <taxon>Methanobacteriota</taxon>
        <taxon>Stenosarchaea group</taxon>
        <taxon>Halobacteria</taxon>
        <taxon>Halobacteriales</taxon>
        <taxon>Haloarculaceae</taxon>
        <taxon>Haloarcula</taxon>
    </lineage>
</organism>
<evidence type="ECO:0000313" key="2">
    <source>
        <dbReference type="EMBL" id="MBX0323564.1"/>
    </source>
</evidence>
<comment type="caution">
    <text evidence="2">The sequence shown here is derived from an EMBL/GenBank/DDBJ whole genome shotgun (WGS) entry which is preliminary data.</text>
</comment>
<accession>A0AAW4PTT1</accession>
<dbReference type="InterPro" id="IPR055768">
    <property type="entry name" value="DUF7344"/>
</dbReference>
<dbReference type="RefSeq" id="WP_220618525.1">
    <property type="nucleotide sequence ID" value="NZ_RKLR01000003.1"/>
</dbReference>
<evidence type="ECO:0000259" key="1">
    <source>
        <dbReference type="Pfam" id="PF24035"/>
    </source>
</evidence>
<protein>
    <recommendedName>
        <fullName evidence="1">DUF7344 domain-containing protein</fullName>
    </recommendedName>
</protein>
<name>A0AAW4PTT1_9EURY</name>
<sequence>MATRGTDDDSDPAALPDSVVDDLLEADSRRLALSILDERDRPVVVGDLAAAVVARRRGVPESAVSDVDREAMREELFTEHIPKLTATGVVEYDSMVGTVELRRRGIVGRGRA</sequence>
<keyword evidence="3" id="KW-1185">Reference proteome</keyword>
<evidence type="ECO:0000313" key="3">
    <source>
        <dbReference type="Proteomes" id="UP001430377"/>
    </source>
</evidence>
<proteinExistence type="predicted"/>
<gene>
    <name evidence="2" type="ORF">EGH21_11040</name>
</gene>
<dbReference type="Pfam" id="PF24035">
    <property type="entry name" value="DUF7344"/>
    <property type="match status" value="1"/>
</dbReference>
<dbReference type="AlphaFoldDB" id="A0AAW4PTT1"/>
<feature type="domain" description="DUF7344" evidence="1">
    <location>
        <begin position="22"/>
        <end position="100"/>
    </location>
</feature>
<dbReference type="Proteomes" id="UP001430377">
    <property type="component" value="Unassembled WGS sequence"/>
</dbReference>
<reference evidence="2 3" key="1">
    <citation type="submission" date="2021-06" db="EMBL/GenBank/DDBJ databases">
        <title>Halomicroarcula sp. a new haloarchaeum isolated from saline soil.</title>
        <authorList>
            <person name="Duran-Viseras A."/>
            <person name="Sanchez-Porro C."/>
            <person name="Ventosa A."/>
        </authorList>
    </citation>
    <scope>NUCLEOTIDE SEQUENCE [LARGE SCALE GENOMIC DNA]</scope>
    <source>
        <strain evidence="2 3">F13</strain>
    </source>
</reference>
<dbReference type="EMBL" id="RKLR01000003">
    <property type="protein sequence ID" value="MBX0323564.1"/>
    <property type="molecule type" value="Genomic_DNA"/>
</dbReference>